<dbReference type="PANTHER" id="PTHR22793">
    <property type="entry name" value="MYOCARDIN-RELATED TRANSCRIPTION FACTOR-RELATED"/>
    <property type="match status" value="1"/>
</dbReference>
<evidence type="ECO:0000259" key="9">
    <source>
        <dbReference type="PROSITE" id="PS50800"/>
    </source>
</evidence>
<feature type="repeat" description="RPEL" evidence="7">
    <location>
        <begin position="142"/>
        <end position="167"/>
    </location>
</feature>
<keyword evidence="4" id="KW-0175">Coiled coil</keyword>
<dbReference type="OrthoDB" id="197676at2759"/>
<feature type="compositionally biased region" description="Low complexity" evidence="8">
    <location>
        <begin position="695"/>
        <end position="708"/>
    </location>
</feature>
<keyword evidence="3" id="KW-0805">Transcription regulation</keyword>
<keyword evidence="2" id="KW-0677">Repeat</keyword>
<evidence type="ECO:0000256" key="3">
    <source>
        <dbReference type="ARBA" id="ARBA00023015"/>
    </source>
</evidence>
<feature type="region of interest" description="Disordered" evidence="8">
    <location>
        <begin position="187"/>
        <end position="230"/>
    </location>
</feature>
<feature type="compositionally biased region" description="Basic and acidic residues" evidence="8">
    <location>
        <begin position="288"/>
        <end position="302"/>
    </location>
</feature>
<dbReference type="PROSITE" id="PS51073">
    <property type="entry name" value="RPEL"/>
    <property type="match status" value="3"/>
</dbReference>
<dbReference type="STRING" id="240159.A0A4V6AU73"/>
<accession>A0A4V6AU73</accession>
<dbReference type="SMART" id="SM00707">
    <property type="entry name" value="RPEL"/>
    <property type="match status" value="3"/>
</dbReference>
<dbReference type="InterPro" id="IPR043451">
    <property type="entry name" value="Myocardin-like"/>
</dbReference>
<dbReference type="GO" id="GO:0005634">
    <property type="term" value="C:nucleus"/>
    <property type="evidence" value="ECO:0007669"/>
    <property type="project" value="UniProtKB-SubCell"/>
</dbReference>
<feature type="compositionally biased region" description="Low complexity" evidence="8">
    <location>
        <begin position="454"/>
        <end position="469"/>
    </location>
</feature>
<dbReference type="InterPro" id="IPR003034">
    <property type="entry name" value="SAP_dom"/>
</dbReference>
<organism evidence="10 11">
    <name type="scientific">Collichthys lucidus</name>
    <name type="common">Big head croaker</name>
    <name type="synonym">Sciaena lucida</name>
    <dbReference type="NCBI Taxonomy" id="240159"/>
    <lineage>
        <taxon>Eukaryota</taxon>
        <taxon>Metazoa</taxon>
        <taxon>Chordata</taxon>
        <taxon>Craniata</taxon>
        <taxon>Vertebrata</taxon>
        <taxon>Euteleostomi</taxon>
        <taxon>Actinopterygii</taxon>
        <taxon>Neopterygii</taxon>
        <taxon>Teleostei</taxon>
        <taxon>Neoteleostei</taxon>
        <taxon>Acanthomorphata</taxon>
        <taxon>Eupercaria</taxon>
        <taxon>Sciaenidae</taxon>
        <taxon>Collichthys</taxon>
    </lineage>
</organism>
<dbReference type="GO" id="GO:0045944">
    <property type="term" value="P:positive regulation of transcription by RNA polymerase II"/>
    <property type="evidence" value="ECO:0007669"/>
    <property type="project" value="TreeGrafter"/>
</dbReference>
<feature type="compositionally biased region" description="Polar residues" evidence="8">
    <location>
        <begin position="526"/>
        <end position="539"/>
    </location>
</feature>
<dbReference type="EMBL" id="CM014098">
    <property type="protein sequence ID" value="TKS90072.1"/>
    <property type="molecule type" value="Genomic_DNA"/>
</dbReference>
<dbReference type="AlphaFoldDB" id="A0A4V6AU73"/>
<dbReference type="PROSITE" id="PS50800">
    <property type="entry name" value="SAP"/>
    <property type="match status" value="1"/>
</dbReference>
<dbReference type="PANTHER" id="PTHR22793:SF5">
    <property type="entry name" value="MYOCARDIN-RELATED TRANSCRIPTION FACTOR B"/>
    <property type="match status" value="1"/>
</dbReference>
<feature type="region of interest" description="Disordered" evidence="8">
    <location>
        <begin position="495"/>
        <end position="557"/>
    </location>
</feature>
<feature type="compositionally biased region" description="Low complexity" evidence="8">
    <location>
        <begin position="259"/>
        <end position="272"/>
    </location>
</feature>
<evidence type="ECO:0000256" key="5">
    <source>
        <dbReference type="ARBA" id="ARBA00023163"/>
    </source>
</evidence>
<dbReference type="Pfam" id="PF02037">
    <property type="entry name" value="SAP"/>
    <property type="match status" value="1"/>
</dbReference>
<feature type="compositionally biased region" description="Pro residues" evidence="8">
    <location>
        <begin position="500"/>
        <end position="509"/>
    </location>
</feature>
<protein>
    <submittedName>
        <fullName evidence="10">MKL/myocardin-like protein 2</fullName>
    </submittedName>
</protein>
<dbReference type="Gene3D" id="6.10.150.10">
    <property type="match status" value="1"/>
</dbReference>
<feature type="repeat" description="RPEL" evidence="7">
    <location>
        <begin position="54"/>
        <end position="79"/>
    </location>
</feature>
<keyword evidence="5" id="KW-0804">Transcription</keyword>
<evidence type="ECO:0000256" key="7">
    <source>
        <dbReference type="PROSITE-ProRule" id="PRU00401"/>
    </source>
</evidence>
<feature type="region of interest" description="Disordered" evidence="8">
    <location>
        <begin position="449"/>
        <end position="469"/>
    </location>
</feature>
<dbReference type="Gene3D" id="6.10.140.2040">
    <property type="match status" value="1"/>
</dbReference>
<sequence length="1086" mass="117585">METQASQGQLGAEGDCGMMSLLLPSPQSEAVTHDMEELSLQPTQSLPPLNERKNVLQLRLQQRRTREQLVEQGIMPPLKSPAAFHGQIRSLERARTENFLKHKIRSRPERAELVRMHILQETGAEPSLQATQMRLKRARLADNLNEKIAQRPGPMELVEKNILPVDSTLKQAIIVGQVNYPKVLDEDSCDALSPEQPASQESQSSVPSPAESKVPETPSPAPAPPPLLNTILQPFPVATQATTDFVKVISTSEPPASRPAVTPAQPVTTAAPSKPGPTLVKQSQQKTPSEKSRSKKGKEPKPRVKKLKYHQYVPPDQKQEASEAPMDSSYARLLQQQQLFLQLQILSQQQQHYNYQTILPAPLKPVAEGQSSSGSSLPTSIVVSLPTAPQPPPVAAASARPNHLLSNRKPGVLPANLEEMKVAELKLELKLRGLPVSGTKTDLIERLKPFQDNPSTSAPTTVSSPATTTLSSIPMEVTSTTTTPAIVVPVQQVASESMNPTPPVSPNPTDPSAHQQDIGMSEGPSEAQTVSSGWAGQQPSPLPSFHVPEEKDRRLHEKERQIEELMRKLEQEQRLVEILKLQLDREKKAGTADSASVSPKLTSVPAINPVSTVLNSNVVKMEGTVLSNCSSSTATIPNSILGSQTLSPLPTVVKLEDVTVSSGKPLQLQTQTQLITQIQPQVTTSPQLLPQSQRSPKLQTQPQPQPAAPSLQQFFISHTGGVSQVLGQPQTLLTTTGQAGTQILLPVSLPNNATAIQLPSTTVSLQPVLQATVSSTGLVQASVPHLQTTKMETTPSQQLANNNQLLQTLTMCNNTTGLENQTRPEMNPQCFLRSSPENRVSPRASPNHHISNGSFNKPAFILHPTSLVTQPPKTREPPRYEEAVKQSRNMHINNVSQVPTATSQQMDDLFDILIESGEITPFIQHDPSVSLTKTVPVTANITTLPVSTALSRPPPHVQVGPPPTLSPIIGHSLPSLSSLATDNQLEAFLEGTLADTPPASDPRTRGLMEELQAQLMDQQPYSPMDTSDLSFCDSSSPPSSLHMGLSDPGLDNMEWLDLTMPPGPVGALTPLGIPTDFLDTQDLHWD</sequence>
<feature type="repeat" description="RPEL" evidence="7">
    <location>
        <begin position="98"/>
        <end position="123"/>
    </location>
</feature>
<feature type="region of interest" description="Disordered" evidence="8">
    <location>
        <begin position="686"/>
        <end position="708"/>
    </location>
</feature>
<keyword evidence="6" id="KW-0539">Nucleus</keyword>
<evidence type="ECO:0000256" key="6">
    <source>
        <dbReference type="ARBA" id="ARBA00023242"/>
    </source>
</evidence>
<keyword evidence="11" id="KW-1185">Reference proteome</keyword>
<feature type="compositionally biased region" description="Low complexity" evidence="8">
    <location>
        <begin position="193"/>
        <end position="212"/>
    </location>
</feature>
<dbReference type="GO" id="GO:0003713">
    <property type="term" value="F:transcription coactivator activity"/>
    <property type="evidence" value="ECO:0007669"/>
    <property type="project" value="TreeGrafter"/>
</dbReference>
<comment type="subcellular location">
    <subcellularLocation>
        <location evidence="1">Nucleus</location>
    </subcellularLocation>
</comment>
<gene>
    <name evidence="10" type="ORF">D9C73_024202</name>
</gene>
<feature type="compositionally biased region" description="Basic and acidic residues" evidence="8">
    <location>
        <begin position="547"/>
        <end position="557"/>
    </location>
</feature>
<evidence type="ECO:0000313" key="10">
    <source>
        <dbReference type="EMBL" id="TKS90072.1"/>
    </source>
</evidence>
<dbReference type="GO" id="GO:0051145">
    <property type="term" value="P:smooth muscle cell differentiation"/>
    <property type="evidence" value="ECO:0007669"/>
    <property type="project" value="TreeGrafter"/>
</dbReference>
<dbReference type="SMART" id="SM00513">
    <property type="entry name" value="SAP"/>
    <property type="match status" value="1"/>
</dbReference>
<dbReference type="Pfam" id="PF02755">
    <property type="entry name" value="RPEL"/>
    <property type="match status" value="2"/>
</dbReference>
<feature type="domain" description="SAP" evidence="9">
    <location>
        <begin position="417"/>
        <end position="451"/>
    </location>
</feature>
<evidence type="ECO:0000256" key="1">
    <source>
        <dbReference type="ARBA" id="ARBA00004123"/>
    </source>
</evidence>
<name>A0A4V6AU73_COLLU</name>
<dbReference type="Gene3D" id="1.10.720.30">
    <property type="entry name" value="SAP domain"/>
    <property type="match status" value="1"/>
</dbReference>
<dbReference type="InterPro" id="IPR036361">
    <property type="entry name" value="SAP_dom_sf"/>
</dbReference>
<feature type="region of interest" description="Disordered" evidence="8">
    <location>
        <begin position="252"/>
        <end position="328"/>
    </location>
</feature>
<reference evidence="10 11" key="1">
    <citation type="submission" date="2019-01" db="EMBL/GenBank/DDBJ databases">
        <title>Genome Assembly of Collichthys lucidus.</title>
        <authorList>
            <person name="Cai M."/>
            <person name="Xiao S."/>
        </authorList>
    </citation>
    <scope>NUCLEOTIDE SEQUENCE [LARGE SCALE GENOMIC DNA]</scope>
    <source>
        <strain evidence="10">JT15FE1705JMU</strain>
        <tissue evidence="10">Muscle</tissue>
    </source>
</reference>
<dbReference type="InterPro" id="IPR004018">
    <property type="entry name" value="RPEL_repeat"/>
</dbReference>
<evidence type="ECO:0000313" key="11">
    <source>
        <dbReference type="Proteomes" id="UP000298787"/>
    </source>
</evidence>
<dbReference type="Proteomes" id="UP000298787">
    <property type="component" value="Chromosome 21"/>
</dbReference>
<dbReference type="FunFam" id="1.10.720.30:FF:000002">
    <property type="entry name" value="Myocardin related transcription factor A"/>
    <property type="match status" value="1"/>
</dbReference>
<dbReference type="SUPFAM" id="SSF68906">
    <property type="entry name" value="SAP domain"/>
    <property type="match status" value="1"/>
</dbReference>
<feature type="compositionally biased region" description="Pro residues" evidence="8">
    <location>
        <begin position="217"/>
        <end position="227"/>
    </location>
</feature>
<evidence type="ECO:0000256" key="8">
    <source>
        <dbReference type="SAM" id="MobiDB-lite"/>
    </source>
</evidence>
<evidence type="ECO:0000256" key="4">
    <source>
        <dbReference type="ARBA" id="ARBA00023054"/>
    </source>
</evidence>
<proteinExistence type="predicted"/>
<evidence type="ECO:0000256" key="2">
    <source>
        <dbReference type="ARBA" id="ARBA00022737"/>
    </source>
</evidence>